<dbReference type="InterPro" id="IPR018247">
    <property type="entry name" value="EF_Hand_1_Ca_BS"/>
</dbReference>
<dbReference type="InterPro" id="IPR011992">
    <property type="entry name" value="EF-hand-dom_pair"/>
</dbReference>
<dbReference type="OrthoDB" id="5470953at2"/>
<keyword evidence="5" id="KW-1185">Reference proteome</keyword>
<dbReference type="Proteomes" id="UP000294562">
    <property type="component" value="Unassembled WGS sequence"/>
</dbReference>
<feature type="chain" id="PRO_5020838897" evidence="2">
    <location>
        <begin position="26"/>
        <end position="156"/>
    </location>
</feature>
<protein>
    <submittedName>
        <fullName evidence="4">Calcium-binding protein</fullName>
    </submittedName>
</protein>
<dbReference type="EMBL" id="SMZO01000021">
    <property type="protein sequence ID" value="TDL87827.1"/>
    <property type="molecule type" value="Genomic_DNA"/>
</dbReference>
<dbReference type="GO" id="GO:0005509">
    <property type="term" value="F:calcium ion binding"/>
    <property type="evidence" value="ECO:0007669"/>
    <property type="project" value="InterPro"/>
</dbReference>
<evidence type="ECO:0000259" key="3">
    <source>
        <dbReference type="PROSITE" id="PS50222"/>
    </source>
</evidence>
<reference evidence="4 5" key="1">
    <citation type="submission" date="2019-03" db="EMBL/GenBank/DDBJ databases">
        <title>Rhodobacteraceae bacterium SM1902, a new member of the family Rhodobacteraceae isolated from Yantai.</title>
        <authorList>
            <person name="Sun Y."/>
        </authorList>
    </citation>
    <scope>NUCLEOTIDE SEQUENCE [LARGE SCALE GENOMIC DNA]</scope>
    <source>
        <strain evidence="4 5">SM1902</strain>
    </source>
</reference>
<name>A0A4R6AUS4_9RHOB</name>
<sequence length="156" mass="16959">MTQRTYIKAGMALMVALMMTGPAMARGDGPQRPDFTELDTNSDGQITQIEMDAHRTARFAAVDADGDGAVSAAELAAASERKNEARLERMIERFDTDGDGKLTQAEMPTRERGNMMERMDSNNDGVLDAEEYAAAHDRGHGKGHGKGKGKMKPVQE</sequence>
<dbReference type="PROSITE" id="PS00018">
    <property type="entry name" value="EF_HAND_1"/>
    <property type="match status" value="1"/>
</dbReference>
<dbReference type="SUPFAM" id="SSF47473">
    <property type="entry name" value="EF-hand"/>
    <property type="match status" value="1"/>
</dbReference>
<accession>A0A4R6AUS4</accession>
<dbReference type="AlphaFoldDB" id="A0A4R6AUS4"/>
<evidence type="ECO:0000256" key="1">
    <source>
        <dbReference type="SAM" id="MobiDB-lite"/>
    </source>
</evidence>
<feature type="compositionally biased region" description="Basic and acidic residues" evidence="1">
    <location>
        <begin position="108"/>
        <end position="121"/>
    </location>
</feature>
<dbReference type="Pfam" id="PF13499">
    <property type="entry name" value="EF-hand_7"/>
    <property type="match status" value="1"/>
</dbReference>
<feature type="signal peptide" evidence="2">
    <location>
        <begin position="1"/>
        <end position="25"/>
    </location>
</feature>
<feature type="compositionally biased region" description="Basic residues" evidence="1">
    <location>
        <begin position="141"/>
        <end position="156"/>
    </location>
</feature>
<evidence type="ECO:0000313" key="4">
    <source>
        <dbReference type="EMBL" id="TDL87827.1"/>
    </source>
</evidence>
<feature type="region of interest" description="Disordered" evidence="1">
    <location>
        <begin position="93"/>
        <end position="156"/>
    </location>
</feature>
<keyword evidence="2" id="KW-0732">Signal</keyword>
<proteinExistence type="predicted"/>
<organism evidence="4 5">
    <name type="scientific">Meridianimarinicoccus aquatilis</name>
    <dbReference type="NCBI Taxonomy" id="2552766"/>
    <lineage>
        <taxon>Bacteria</taxon>
        <taxon>Pseudomonadati</taxon>
        <taxon>Pseudomonadota</taxon>
        <taxon>Alphaproteobacteria</taxon>
        <taxon>Rhodobacterales</taxon>
        <taxon>Paracoccaceae</taxon>
        <taxon>Meridianimarinicoccus</taxon>
    </lineage>
</organism>
<dbReference type="PROSITE" id="PS50222">
    <property type="entry name" value="EF_HAND_2"/>
    <property type="match status" value="1"/>
</dbReference>
<evidence type="ECO:0000313" key="5">
    <source>
        <dbReference type="Proteomes" id="UP000294562"/>
    </source>
</evidence>
<dbReference type="InterPro" id="IPR002048">
    <property type="entry name" value="EF_hand_dom"/>
</dbReference>
<comment type="caution">
    <text evidence="4">The sequence shown here is derived from an EMBL/GenBank/DDBJ whole genome shotgun (WGS) entry which is preliminary data.</text>
</comment>
<gene>
    <name evidence="4" type="ORF">E2L05_10840</name>
</gene>
<dbReference type="Pfam" id="PF13202">
    <property type="entry name" value="EF-hand_5"/>
    <property type="match status" value="2"/>
</dbReference>
<dbReference type="RefSeq" id="WP_133342931.1">
    <property type="nucleotide sequence ID" value="NZ_SMZO01000021.1"/>
</dbReference>
<dbReference type="Gene3D" id="1.10.238.10">
    <property type="entry name" value="EF-hand"/>
    <property type="match status" value="2"/>
</dbReference>
<feature type="domain" description="EF-hand" evidence="3">
    <location>
        <begin position="82"/>
        <end position="122"/>
    </location>
</feature>
<evidence type="ECO:0000256" key="2">
    <source>
        <dbReference type="SAM" id="SignalP"/>
    </source>
</evidence>